<keyword evidence="1" id="KW-1133">Transmembrane helix</keyword>
<keyword evidence="1" id="KW-0812">Transmembrane</keyword>
<dbReference type="Proteomes" id="UP000682877">
    <property type="component" value="Chromosome 2"/>
</dbReference>
<evidence type="ECO:0000256" key="1">
    <source>
        <dbReference type="SAM" id="Phobius"/>
    </source>
</evidence>
<accession>A0A8S1ZQ85</accession>
<dbReference type="PANTHER" id="PTHR33640:SF33">
    <property type="entry name" value="TRANSMEMBRANE PROTEIN"/>
    <property type="match status" value="1"/>
</dbReference>
<dbReference type="PANTHER" id="PTHR33640">
    <property type="entry name" value="TRANSMEMBRANE PROTEIN"/>
    <property type="match status" value="1"/>
</dbReference>
<evidence type="ECO:0000313" key="2">
    <source>
        <dbReference type="EMBL" id="CAE5964219.1"/>
    </source>
</evidence>
<evidence type="ECO:0000313" key="3">
    <source>
        <dbReference type="Proteomes" id="UP000682877"/>
    </source>
</evidence>
<proteinExistence type="predicted"/>
<gene>
    <name evidence="2" type="ORF">AARE701A_LOCUS5494</name>
</gene>
<evidence type="ECO:0008006" key="4">
    <source>
        <dbReference type="Google" id="ProtNLM"/>
    </source>
</evidence>
<protein>
    <recommendedName>
        <fullName evidence="4">Transmembrane protein</fullName>
    </recommendedName>
</protein>
<organism evidence="2 3">
    <name type="scientific">Arabidopsis arenosa</name>
    <name type="common">Sand rock-cress</name>
    <name type="synonym">Cardaminopsis arenosa</name>
    <dbReference type="NCBI Taxonomy" id="38785"/>
    <lineage>
        <taxon>Eukaryota</taxon>
        <taxon>Viridiplantae</taxon>
        <taxon>Streptophyta</taxon>
        <taxon>Embryophyta</taxon>
        <taxon>Tracheophyta</taxon>
        <taxon>Spermatophyta</taxon>
        <taxon>Magnoliopsida</taxon>
        <taxon>eudicotyledons</taxon>
        <taxon>Gunneridae</taxon>
        <taxon>Pentapetalae</taxon>
        <taxon>rosids</taxon>
        <taxon>malvids</taxon>
        <taxon>Brassicales</taxon>
        <taxon>Brassicaceae</taxon>
        <taxon>Camelineae</taxon>
        <taxon>Arabidopsis</taxon>
    </lineage>
</organism>
<reference evidence="2" key="1">
    <citation type="submission" date="2021-01" db="EMBL/GenBank/DDBJ databases">
        <authorList>
            <person name="Bezrukov I."/>
        </authorList>
    </citation>
    <scope>NUCLEOTIDE SEQUENCE</scope>
</reference>
<sequence>MVKPFEFHGVEAEKAEAMRRYNNRRSFRNILRLAAVASLCYLWFPTVAISLQTAGDWFYRTGAVFITDRSVVFVFANLIVGLLFFLSGESNNKSSSSSNVEREPDLYDQYTSSSSAVIVTADDEKVVEDDDDDLHKQIVPAFDAEVEEAVTTKGIFRRTKSETSRPVMEYRKTESEKVVEDDESEKQIVPAFIPEDEEVVLDEATREVVTSPGIYRRTKSETKKEIIRPVVKYRRTESAKVVAIDRLSSEEFRLKIESFIMEKKRSLVRENDVVQCQVLGSRHGLIGSTGYGSC</sequence>
<keyword evidence="1" id="KW-0472">Membrane</keyword>
<feature type="transmembrane region" description="Helical" evidence="1">
    <location>
        <begin position="71"/>
        <end position="88"/>
    </location>
</feature>
<keyword evidence="3" id="KW-1185">Reference proteome</keyword>
<dbReference type="EMBL" id="LR999452">
    <property type="protein sequence ID" value="CAE5964219.1"/>
    <property type="molecule type" value="Genomic_DNA"/>
</dbReference>
<feature type="transmembrane region" description="Helical" evidence="1">
    <location>
        <begin position="30"/>
        <end position="51"/>
    </location>
</feature>
<name>A0A8S1ZQ85_ARAAE</name>
<dbReference type="AlphaFoldDB" id="A0A8S1ZQ85"/>